<feature type="transmembrane region" description="Helical" evidence="7">
    <location>
        <begin position="42"/>
        <end position="65"/>
    </location>
</feature>
<keyword evidence="10" id="KW-1185">Reference proteome</keyword>
<evidence type="ECO:0000256" key="3">
    <source>
        <dbReference type="ARBA" id="ARBA00022989"/>
    </source>
</evidence>
<dbReference type="EMBL" id="JAADJZ010000007">
    <property type="protein sequence ID" value="KAF2873339.1"/>
    <property type="molecule type" value="Genomic_DNA"/>
</dbReference>
<feature type="transmembrane region" description="Helical" evidence="7">
    <location>
        <begin position="12"/>
        <end position="30"/>
    </location>
</feature>
<dbReference type="InterPro" id="IPR052337">
    <property type="entry name" value="SAT4-like"/>
</dbReference>
<evidence type="ECO:0000256" key="5">
    <source>
        <dbReference type="ARBA" id="ARBA00038359"/>
    </source>
</evidence>
<gene>
    <name evidence="9" type="ORF">BDV95DRAFT_338719</name>
</gene>
<feature type="transmembrane region" description="Helical" evidence="7">
    <location>
        <begin position="121"/>
        <end position="141"/>
    </location>
</feature>
<dbReference type="Proteomes" id="UP000481861">
    <property type="component" value="Unassembled WGS sequence"/>
</dbReference>
<feature type="region of interest" description="Disordered" evidence="6">
    <location>
        <begin position="273"/>
        <end position="323"/>
    </location>
</feature>
<evidence type="ECO:0000256" key="4">
    <source>
        <dbReference type="ARBA" id="ARBA00023136"/>
    </source>
</evidence>
<dbReference type="GO" id="GO:0016020">
    <property type="term" value="C:membrane"/>
    <property type="evidence" value="ECO:0007669"/>
    <property type="project" value="UniProtKB-SubCell"/>
</dbReference>
<dbReference type="PANTHER" id="PTHR33048">
    <property type="entry name" value="PTH11-LIKE INTEGRAL MEMBRANE PROTEIN (AFU_ORTHOLOGUE AFUA_5G11245)"/>
    <property type="match status" value="1"/>
</dbReference>
<feature type="transmembrane region" description="Helical" evidence="7">
    <location>
        <begin position="161"/>
        <end position="189"/>
    </location>
</feature>
<comment type="similarity">
    <text evidence="5">Belongs to the SAT4 family.</text>
</comment>
<sequence>MVANRGPELQAVCSTFVSMAFVAVVLRIYVRVRIVKAFGWDDAWMVSALLTHIMFATCAIGGIHYGTGRHMKELSEEAKYMAMRYWWLCYVAYGLTMIAAKFSIALFLLRITVHRVHRYIIYANMALTGITGTVFFFVTLFQCLPVSYFWNKNQPGSCVNVYVIIGLTYLYSGISAICDFTFGILPVFLIWNLNMSRNSKIILIPILSMGCVASTAVIVRMAFVMNFQSPDFLYDTVDIAIWSDTEQGLAITAGSLATLRPLYRLISERLGLSTSSTSPKGASGRESPDWYRTASTNKRKRSGPFSLLTLTRPDRSRQSDDEEYGICELPPIHLRNDLIEDSAEERSAKGFQSWKIQVGEDGSQENLTKVMGGITRQTDVYLESGHRAKS</sequence>
<accession>A0A7C8MB23</accession>
<name>A0A7C8MB23_9PLEO</name>
<comment type="caution">
    <text evidence="9">The sequence shown here is derived from an EMBL/GenBank/DDBJ whole genome shotgun (WGS) entry which is preliminary data.</text>
</comment>
<feature type="domain" description="Rhodopsin" evidence="8">
    <location>
        <begin position="26"/>
        <end position="264"/>
    </location>
</feature>
<evidence type="ECO:0000259" key="8">
    <source>
        <dbReference type="Pfam" id="PF20684"/>
    </source>
</evidence>
<keyword evidence="3 7" id="KW-1133">Transmembrane helix</keyword>
<dbReference type="OrthoDB" id="3923077at2759"/>
<dbReference type="AlphaFoldDB" id="A0A7C8MB23"/>
<comment type="subcellular location">
    <subcellularLocation>
        <location evidence="1">Membrane</location>
        <topology evidence="1">Multi-pass membrane protein</topology>
    </subcellularLocation>
</comment>
<keyword evidence="2 7" id="KW-0812">Transmembrane</keyword>
<feature type="transmembrane region" description="Helical" evidence="7">
    <location>
        <begin position="85"/>
        <end position="109"/>
    </location>
</feature>
<evidence type="ECO:0000256" key="1">
    <source>
        <dbReference type="ARBA" id="ARBA00004141"/>
    </source>
</evidence>
<organism evidence="9 10">
    <name type="scientific">Massariosphaeria phaeospora</name>
    <dbReference type="NCBI Taxonomy" id="100035"/>
    <lineage>
        <taxon>Eukaryota</taxon>
        <taxon>Fungi</taxon>
        <taxon>Dikarya</taxon>
        <taxon>Ascomycota</taxon>
        <taxon>Pezizomycotina</taxon>
        <taxon>Dothideomycetes</taxon>
        <taxon>Pleosporomycetidae</taxon>
        <taxon>Pleosporales</taxon>
        <taxon>Pleosporales incertae sedis</taxon>
        <taxon>Massariosphaeria</taxon>
    </lineage>
</organism>
<feature type="transmembrane region" description="Helical" evidence="7">
    <location>
        <begin position="201"/>
        <end position="223"/>
    </location>
</feature>
<dbReference type="InterPro" id="IPR049326">
    <property type="entry name" value="Rhodopsin_dom_fungi"/>
</dbReference>
<dbReference type="Pfam" id="PF20684">
    <property type="entry name" value="Fung_rhodopsin"/>
    <property type="match status" value="1"/>
</dbReference>
<evidence type="ECO:0000256" key="2">
    <source>
        <dbReference type="ARBA" id="ARBA00022692"/>
    </source>
</evidence>
<keyword evidence="4 7" id="KW-0472">Membrane</keyword>
<evidence type="ECO:0000256" key="6">
    <source>
        <dbReference type="SAM" id="MobiDB-lite"/>
    </source>
</evidence>
<dbReference type="PANTHER" id="PTHR33048:SF96">
    <property type="entry name" value="INTEGRAL MEMBRANE PROTEIN"/>
    <property type="match status" value="1"/>
</dbReference>
<protein>
    <recommendedName>
        <fullName evidence="8">Rhodopsin domain-containing protein</fullName>
    </recommendedName>
</protein>
<evidence type="ECO:0000256" key="7">
    <source>
        <dbReference type="SAM" id="Phobius"/>
    </source>
</evidence>
<evidence type="ECO:0000313" key="10">
    <source>
        <dbReference type="Proteomes" id="UP000481861"/>
    </source>
</evidence>
<proteinExistence type="inferred from homology"/>
<evidence type="ECO:0000313" key="9">
    <source>
        <dbReference type="EMBL" id="KAF2873339.1"/>
    </source>
</evidence>
<reference evidence="9 10" key="1">
    <citation type="submission" date="2020-01" db="EMBL/GenBank/DDBJ databases">
        <authorList>
            <consortium name="DOE Joint Genome Institute"/>
            <person name="Haridas S."/>
            <person name="Albert R."/>
            <person name="Binder M."/>
            <person name="Bloem J."/>
            <person name="Labutti K."/>
            <person name="Salamov A."/>
            <person name="Andreopoulos B."/>
            <person name="Baker S.E."/>
            <person name="Barry K."/>
            <person name="Bills G."/>
            <person name="Bluhm B.H."/>
            <person name="Cannon C."/>
            <person name="Castanera R."/>
            <person name="Culley D.E."/>
            <person name="Daum C."/>
            <person name="Ezra D."/>
            <person name="Gonzalez J.B."/>
            <person name="Henrissat B."/>
            <person name="Kuo A."/>
            <person name="Liang C."/>
            <person name="Lipzen A."/>
            <person name="Lutzoni F."/>
            <person name="Magnuson J."/>
            <person name="Mondo S."/>
            <person name="Nolan M."/>
            <person name="Ohm R."/>
            <person name="Pangilinan J."/>
            <person name="Park H.-J.H."/>
            <person name="Ramirez L."/>
            <person name="Alfaro M."/>
            <person name="Sun H."/>
            <person name="Tritt A."/>
            <person name="Yoshinaga Y."/>
            <person name="Zwiers L.-H.L."/>
            <person name="Turgeon B.G."/>
            <person name="Goodwin S.B."/>
            <person name="Spatafora J.W."/>
            <person name="Crous P.W."/>
            <person name="Grigoriev I.V."/>
        </authorList>
    </citation>
    <scope>NUCLEOTIDE SEQUENCE [LARGE SCALE GENOMIC DNA]</scope>
    <source>
        <strain evidence="9 10">CBS 611.86</strain>
    </source>
</reference>